<protein>
    <recommendedName>
        <fullName evidence="4">glucan endo-1,3-beta-D-glucosidase</fullName>
        <ecNumber evidence="4">3.2.1.39</ecNumber>
    </recommendedName>
    <alternativeName>
        <fullName evidence="14">(1-&gt;3)-beta-glucan endohydrolase</fullName>
    </alternativeName>
    <alternativeName>
        <fullName evidence="15">Beta-1,3-endoglucanase</fullName>
    </alternativeName>
</protein>
<dbReference type="InterPro" id="IPR017853">
    <property type="entry name" value="GH"/>
</dbReference>
<feature type="domain" description="X8" evidence="19">
    <location>
        <begin position="343"/>
        <end position="422"/>
    </location>
</feature>
<gene>
    <name evidence="20" type="ORF">Tsubulata_001566</name>
</gene>
<keyword evidence="12" id="KW-0449">Lipoprotein</keyword>
<dbReference type="Gene3D" id="3.20.20.80">
    <property type="entry name" value="Glycosidases"/>
    <property type="match status" value="1"/>
</dbReference>
<evidence type="ECO:0000256" key="18">
    <source>
        <dbReference type="SAM" id="SignalP"/>
    </source>
</evidence>
<dbReference type="GO" id="GO:0005886">
    <property type="term" value="C:plasma membrane"/>
    <property type="evidence" value="ECO:0007669"/>
    <property type="project" value="UniProtKB-SubCell"/>
</dbReference>
<keyword evidence="6" id="KW-0336">GPI-anchor</keyword>
<dbReference type="InterPro" id="IPR044788">
    <property type="entry name" value="X8_dom_prot"/>
</dbReference>
<dbReference type="InterPro" id="IPR012946">
    <property type="entry name" value="X8"/>
</dbReference>
<feature type="region of interest" description="Disordered" evidence="17">
    <location>
        <begin position="283"/>
        <end position="305"/>
    </location>
</feature>
<feature type="chain" id="PRO_5040310303" description="glucan endo-1,3-beta-D-glucosidase" evidence="18">
    <location>
        <begin position="19"/>
        <end position="423"/>
    </location>
</feature>
<dbReference type="OrthoDB" id="421038at2759"/>
<evidence type="ECO:0000256" key="13">
    <source>
        <dbReference type="ARBA" id="ARBA00023295"/>
    </source>
</evidence>
<comment type="caution">
    <text evidence="20">The sequence shown here is derived from an EMBL/GenBank/DDBJ whole genome shotgun (WGS) entry which is preliminary data.</text>
</comment>
<dbReference type="SUPFAM" id="SSF51445">
    <property type="entry name" value="(Trans)glycosidases"/>
    <property type="match status" value="1"/>
</dbReference>
<evidence type="ECO:0000256" key="5">
    <source>
        <dbReference type="ARBA" id="ARBA00022475"/>
    </source>
</evidence>
<sequence length="423" mass="45124">MGWLLSFFLLCFLGLTGAGQETIQVFNLYDTNSGVLQAMSHSAGQSFAVSVTDDELNGVSSSVLNAETWLRTHVLAHFPATKITTIVVGSGSICQGGQDHNLGLVLPSLRNLYHSLTRWGLQKDIEVSAVFSSGCLDLDSTPSKANLGEKFAKPLLEFLHTTNSTYSINAPSSFSPSSHEIASLVSSHAEFVQKFVPFTLDKINVIITNPEIQRPMNRKLSTIDHFPSRPAPFPETAQPPLKSSVGFSVPANTAKHPFPPLPHVASPPTLSFPSASPPFSFPHPAPPLSFPHPSPPQMSHPFAPEEPPLGGAATAPNYGYSLPPCNPAGTWAPAPEVGAVQKLWCVAKPSVPADTLQVAMDYACGEGGADCAEIKPQGRCFFPDTVVAHASYAFNSYWQKTKRNGGTCSFGGTAMIINADPSE</sequence>
<dbReference type="AlphaFoldDB" id="A0A9Q0F8F2"/>
<evidence type="ECO:0000256" key="7">
    <source>
        <dbReference type="ARBA" id="ARBA00022729"/>
    </source>
</evidence>
<dbReference type="EC" id="3.2.1.39" evidence="4"/>
<keyword evidence="11" id="KW-0325">Glycoprotein</keyword>
<reference evidence="20" key="1">
    <citation type="submission" date="2022-02" db="EMBL/GenBank/DDBJ databases">
        <authorList>
            <person name="Henning P.M."/>
            <person name="McCubbin A.G."/>
            <person name="Shore J.S."/>
        </authorList>
    </citation>
    <scope>NUCLEOTIDE SEQUENCE</scope>
    <source>
        <strain evidence="20">F60SS</strain>
        <tissue evidence="20">Leaves</tissue>
    </source>
</reference>
<evidence type="ECO:0000256" key="4">
    <source>
        <dbReference type="ARBA" id="ARBA00012780"/>
    </source>
</evidence>
<dbReference type="GO" id="GO:0042973">
    <property type="term" value="F:glucan endo-1,3-beta-D-glucosidase activity"/>
    <property type="evidence" value="ECO:0007669"/>
    <property type="project" value="UniProtKB-EC"/>
</dbReference>
<keyword evidence="8" id="KW-0378">Hydrolase</keyword>
<keyword evidence="9" id="KW-0472">Membrane</keyword>
<evidence type="ECO:0000256" key="12">
    <source>
        <dbReference type="ARBA" id="ARBA00023288"/>
    </source>
</evidence>
<evidence type="ECO:0000256" key="10">
    <source>
        <dbReference type="ARBA" id="ARBA00023157"/>
    </source>
</evidence>
<dbReference type="PANTHER" id="PTHR31044">
    <property type="entry name" value="BETA-1,3 GLUCANASE"/>
    <property type="match status" value="1"/>
</dbReference>
<dbReference type="SMART" id="SM00768">
    <property type="entry name" value="X8"/>
    <property type="match status" value="1"/>
</dbReference>
<evidence type="ECO:0000259" key="19">
    <source>
        <dbReference type="SMART" id="SM00768"/>
    </source>
</evidence>
<reference evidence="20" key="2">
    <citation type="journal article" date="2023" name="Plants (Basel)">
        <title>Annotation of the Turnera subulata (Passifloraceae) Draft Genome Reveals the S-Locus Evolved after the Divergence of Turneroideae from Passifloroideae in a Stepwise Manner.</title>
        <authorList>
            <person name="Henning P.M."/>
            <person name="Roalson E.H."/>
            <person name="Mir W."/>
            <person name="McCubbin A.G."/>
            <person name="Shore J.S."/>
        </authorList>
    </citation>
    <scope>NUCLEOTIDE SEQUENCE</scope>
    <source>
        <strain evidence="20">F60SS</strain>
    </source>
</reference>
<name>A0A9Q0F8F2_9ROSI</name>
<comment type="catalytic activity">
    <reaction evidence="1">
        <text>Hydrolysis of (1-&gt;3)-beta-D-glucosidic linkages in (1-&gt;3)-beta-D-glucans.</text>
        <dbReference type="EC" id="3.2.1.39"/>
    </reaction>
</comment>
<dbReference type="Proteomes" id="UP001141552">
    <property type="component" value="Unassembled WGS sequence"/>
</dbReference>
<evidence type="ECO:0000256" key="2">
    <source>
        <dbReference type="ARBA" id="ARBA00004609"/>
    </source>
</evidence>
<dbReference type="GO" id="GO:0098552">
    <property type="term" value="C:side of membrane"/>
    <property type="evidence" value="ECO:0007669"/>
    <property type="project" value="UniProtKB-KW"/>
</dbReference>
<evidence type="ECO:0000256" key="9">
    <source>
        <dbReference type="ARBA" id="ARBA00023136"/>
    </source>
</evidence>
<evidence type="ECO:0000256" key="11">
    <source>
        <dbReference type="ARBA" id="ARBA00023180"/>
    </source>
</evidence>
<keyword evidence="7 18" id="KW-0732">Signal</keyword>
<feature type="signal peptide" evidence="18">
    <location>
        <begin position="1"/>
        <end position="18"/>
    </location>
</feature>
<evidence type="ECO:0000256" key="8">
    <source>
        <dbReference type="ARBA" id="ARBA00022801"/>
    </source>
</evidence>
<dbReference type="GO" id="GO:0005975">
    <property type="term" value="P:carbohydrate metabolic process"/>
    <property type="evidence" value="ECO:0007669"/>
    <property type="project" value="InterPro"/>
</dbReference>
<evidence type="ECO:0000313" key="21">
    <source>
        <dbReference type="Proteomes" id="UP001141552"/>
    </source>
</evidence>
<dbReference type="InterPro" id="IPR000490">
    <property type="entry name" value="Glyco_hydro_17"/>
</dbReference>
<evidence type="ECO:0000256" key="14">
    <source>
        <dbReference type="ARBA" id="ARBA00033335"/>
    </source>
</evidence>
<evidence type="ECO:0000256" key="3">
    <source>
        <dbReference type="ARBA" id="ARBA00008773"/>
    </source>
</evidence>
<proteinExistence type="inferred from homology"/>
<keyword evidence="21" id="KW-1185">Reference proteome</keyword>
<evidence type="ECO:0000256" key="1">
    <source>
        <dbReference type="ARBA" id="ARBA00000382"/>
    </source>
</evidence>
<accession>A0A9Q0F8F2</accession>
<keyword evidence="10" id="KW-1015">Disulfide bond</keyword>
<dbReference type="FunFam" id="1.20.58.1040:FF:000001">
    <property type="entry name" value="Glucan endo-1,3-beta-glucosidase 4"/>
    <property type="match status" value="1"/>
</dbReference>
<evidence type="ECO:0000256" key="16">
    <source>
        <dbReference type="RuleBase" id="RU004335"/>
    </source>
</evidence>
<comment type="subcellular location">
    <subcellularLocation>
        <location evidence="2">Cell membrane</location>
        <topology evidence="2">Lipid-anchor</topology>
        <topology evidence="2">GPI-anchor</topology>
    </subcellularLocation>
</comment>
<dbReference type="EMBL" id="JAKUCV010006610">
    <property type="protein sequence ID" value="KAJ4826677.1"/>
    <property type="molecule type" value="Genomic_DNA"/>
</dbReference>
<keyword evidence="13" id="KW-0326">Glycosidase</keyword>
<dbReference type="Gene3D" id="1.20.58.1040">
    <property type="match status" value="1"/>
</dbReference>
<organism evidence="20 21">
    <name type="scientific">Turnera subulata</name>
    <dbReference type="NCBI Taxonomy" id="218843"/>
    <lineage>
        <taxon>Eukaryota</taxon>
        <taxon>Viridiplantae</taxon>
        <taxon>Streptophyta</taxon>
        <taxon>Embryophyta</taxon>
        <taxon>Tracheophyta</taxon>
        <taxon>Spermatophyta</taxon>
        <taxon>Magnoliopsida</taxon>
        <taxon>eudicotyledons</taxon>
        <taxon>Gunneridae</taxon>
        <taxon>Pentapetalae</taxon>
        <taxon>rosids</taxon>
        <taxon>fabids</taxon>
        <taxon>Malpighiales</taxon>
        <taxon>Passifloraceae</taxon>
        <taxon>Turnera</taxon>
    </lineage>
</organism>
<evidence type="ECO:0000313" key="20">
    <source>
        <dbReference type="EMBL" id="KAJ4826677.1"/>
    </source>
</evidence>
<dbReference type="GO" id="GO:0009506">
    <property type="term" value="C:plasmodesma"/>
    <property type="evidence" value="ECO:0007669"/>
    <property type="project" value="UniProtKB-ARBA"/>
</dbReference>
<dbReference type="Pfam" id="PF07983">
    <property type="entry name" value="X8"/>
    <property type="match status" value="1"/>
</dbReference>
<comment type="similarity">
    <text evidence="3 16">Belongs to the glycosyl hydrolase 17 family.</text>
</comment>
<evidence type="ECO:0000256" key="15">
    <source>
        <dbReference type="ARBA" id="ARBA00033417"/>
    </source>
</evidence>
<feature type="compositionally biased region" description="Pro residues" evidence="17">
    <location>
        <begin position="283"/>
        <end position="298"/>
    </location>
</feature>
<dbReference type="Pfam" id="PF00332">
    <property type="entry name" value="Glyco_hydro_17"/>
    <property type="match status" value="1"/>
</dbReference>
<evidence type="ECO:0000256" key="17">
    <source>
        <dbReference type="SAM" id="MobiDB-lite"/>
    </source>
</evidence>
<keyword evidence="5" id="KW-1003">Cell membrane</keyword>
<dbReference type="PANTHER" id="PTHR31044:SF140">
    <property type="entry name" value="EXPRESSED PROTEIN"/>
    <property type="match status" value="1"/>
</dbReference>
<evidence type="ECO:0000256" key="6">
    <source>
        <dbReference type="ARBA" id="ARBA00022622"/>
    </source>
</evidence>